<feature type="compositionally biased region" description="Basic and acidic residues" evidence="1">
    <location>
        <begin position="37"/>
        <end position="72"/>
    </location>
</feature>
<proteinExistence type="predicted"/>
<dbReference type="AlphaFoldDB" id="A0A0F9LAM9"/>
<organism evidence="2">
    <name type="scientific">marine sediment metagenome</name>
    <dbReference type="NCBI Taxonomy" id="412755"/>
    <lineage>
        <taxon>unclassified sequences</taxon>
        <taxon>metagenomes</taxon>
        <taxon>ecological metagenomes</taxon>
    </lineage>
</organism>
<accession>A0A0F9LAM9</accession>
<protein>
    <submittedName>
        <fullName evidence="2">Uncharacterized protein</fullName>
    </submittedName>
</protein>
<dbReference type="EMBL" id="LAZR01012884">
    <property type="protein sequence ID" value="KKM24640.1"/>
    <property type="molecule type" value="Genomic_DNA"/>
</dbReference>
<reference evidence="2" key="1">
    <citation type="journal article" date="2015" name="Nature">
        <title>Complex archaea that bridge the gap between prokaryotes and eukaryotes.</title>
        <authorList>
            <person name="Spang A."/>
            <person name="Saw J.H."/>
            <person name="Jorgensen S.L."/>
            <person name="Zaremba-Niedzwiedzka K."/>
            <person name="Martijn J."/>
            <person name="Lind A.E."/>
            <person name="van Eijk R."/>
            <person name="Schleper C."/>
            <person name="Guy L."/>
            <person name="Ettema T.J."/>
        </authorList>
    </citation>
    <scope>NUCLEOTIDE SEQUENCE</scope>
</reference>
<gene>
    <name evidence="2" type="ORF">LCGC14_1603130</name>
</gene>
<name>A0A0F9LAM9_9ZZZZ</name>
<evidence type="ECO:0000256" key="1">
    <source>
        <dbReference type="SAM" id="MobiDB-lite"/>
    </source>
</evidence>
<feature type="region of interest" description="Disordered" evidence="1">
    <location>
        <begin position="34"/>
        <end position="98"/>
    </location>
</feature>
<evidence type="ECO:0000313" key="2">
    <source>
        <dbReference type="EMBL" id="KKM24640.1"/>
    </source>
</evidence>
<feature type="compositionally biased region" description="Basic residues" evidence="1">
    <location>
        <begin position="88"/>
        <end position="98"/>
    </location>
</feature>
<comment type="caution">
    <text evidence="2">The sequence shown here is derived from an EMBL/GenBank/DDBJ whole genome shotgun (WGS) entry which is preliminary data.</text>
</comment>
<sequence>MEGRKESKYNISGTCPECGKLIKVEHTISVDLVELGKTTKTEESPDGKDTGTEQGKDKGSEGSDVRPADEKGPTTGTSKPDEPADSKKSKRAGKTGGK</sequence>